<dbReference type="AlphaFoldDB" id="A0A820QTC1"/>
<evidence type="ECO:0000313" key="2">
    <source>
        <dbReference type="EMBL" id="CAF4429442.1"/>
    </source>
</evidence>
<feature type="region of interest" description="Disordered" evidence="1">
    <location>
        <begin position="1"/>
        <end position="24"/>
    </location>
</feature>
<proteinExistence type="predicted"/>
<name>A0A820QTC1_9BILA</name>
<dbReference type="Proteomes" id="UP000663881">
    <property type="component" value="Unassembled WGS sequence"/>
</dbReference>
<dbReference type="EMBL" id="CAJOAY010031985">
    <property type="protein sequence ID" value="CAF4429442.1"/>
    <property type="molecule type" value="Genomic_DNA"/>
</dbReference>
<protein>
    <submittedName>
        <fullName evidence="2">Uncharacterized protein</fullName>
    </submittedName>
</protein>
<gene>
    <name evidence="2" type="ORF">OKA104_LOCUS52991</name>
</gene>
<evidence type="ECO:0000313" key="3">
    <source>
        <dbReference type="Proteomes" id="UP000663881"/>
    </source>
</evidence>
<organism evidence="2 3">
    <name type="scientific">Adineta steineri</name>
    <dbReference type="NCBI Taxonomy" id="433720"/>
    <lineage>
        <taxon>Eukaryota</taxon>
        <taxon>Metazoa</taxon>
        <taxon>Spiralia</taxon>
        <taxon>Gnathifera</taxon>
        <taxon>Rotifera</taxon>
        <taxon>Eurotatoria</taxon>
        <taxon>Bdelloidea</taxon>
        <taxon>Adinetida</taxon>
        <taxon>Adinetidae</taxon>
        <taxon>Adineta</taxon>
    </lineage>
</organism>
<accession>A0A820QTC1</accession>
<reference evidence="2" key="1">
    <citation type="submission" date="2021-02" db="EMBL/GenBank/DDBJ databases">
        <authorList>
            <person name="Nowell W R."/>
        </authorList>
    </citation>
    <scope>NUCLEOTIDE SEQUENCE</scope>
</reference>
<sequence length="24" mass="2592">TPIRGTRPTTTPMTTTTEKTSTIV</sequence>
<feature type="non-terminal residue" evidence="2">
    <location>
        <position position="1"/>
    </location>
</feature>
<comment type="caution">
    <text evidence="2">The sequence shown here is derived from an EMBL/GenBank/DDBJ whole genome shotgun (WGS) entry which is preliminary data.</text>
</comment>
<evidence type="ECO:0000256" key="1">
    <source>
        <dbReference type="SAM" id="MobiDB-lite"/>
    </source>
</evidence>
<feature type="non-terminal residue" evidence="2">
    <location>
        <position position="24"/>
    </location>
</feature>